<feature type="compositionally biased region" description="Low complexity" evidence="1">
    <location>
        <begin position="327"/>
        <end position="352"/>
    </location>
</feature>
<dbReference type="PANTHER" id="PTHR32309:SF31">
    <property type="entry name" value="CAPSULAR EXOPOLYSACCHARIDE FAMILY"/>
    <property type="match status" value="1"/>
</dbReference>
<organism evidence="3 4">
    <name type="scientific">Candidatus Protofrankia datiscae</name>
    <dbReference type="NCBI Taxonomy" id="2716812"/>
    <lineage>
        <taxon>Bacteria</taxon>
        <taxon>Bacillati</taxon>
        <taxon>Actinomycetota</taxon>
        <taxon>Actinomycetes</taxon>
        <taxon>Frankiales</taxon>
        <taxon>Frankiaceae</taxon>
        <taxon>Protofrankia</taxon>
    </lineage>
</organism>
<dbReference type="STRING" id="656024.FsymDg_2326"/>
<feature type="transmembrane region" description="Helical" evidence="2">
    <location>
        <begin position="61"/>
        <end position="80"/>
    </location>
</feature>
<feature type="compositionally biased region" description="Pro residues" evidence="1">
    <location>
        <begin position="18"/>
        <end position="32"/>
    </location>
</feature>
<feature type="compositionally biased region" description="Polar residues" evidence="1">
    <location>
        <begin position="298"/>
        <end position="317"/>
    </location>
</feature>
<dbReference type="InterPro" id="IPR050445">
    <property type="entry name" value="Bact_polysacc_biosynth/exp"/>
</dbReference>
<dbReference type="HOGENOM" id="CLU_737224_0_0_11"/>
<reference evidence="3 4" key="1">
    <citation type="submission" date="2011-05" db="EMBL/GenBank/DDBJ databases">
        <title>Complete sequence of chromosome of Frankia symbiont of Datisca glomerata.</title>
        <authorList>
            <consortium name="US DOE Joint Genome Institute"/>
            <person name="Lucas S."/>
            <person name="Han J."/>
            <person name="Lapidus A."/>
            <person name="Cheng J.-F."/>
            <person name="Goodwin L."/>
            <person name="Pitluck S."/>
            <person name="Peters L."/>
            <person name="Mikhailova N."/>
            <person name="Chertkov O."/>
            <person name="Teshima H."/>
            <person name="Han C."/>
            <person name="Tapia R."/>
            <person name="Land M."/>
            <person name="Hauser L."/>
            <person name="Kyrpides N."/>
            <person name="Ivanova N."/>
            <person name="Pagani I."/>
            <person name="Berry A."/>
            <person name="Pawlowski K."/>
            <person name="Persson T."/>
            <person name="Vanden Heuvel B."/>
            <person name="Benson D."/>
            <person name="Woyke T."/>
        </authorList>
    </citation>
    <scope>NUCLEOTIDE SEQUENCE [LARGE SCALE GENOMIC DNA]</scope>
    <source>
        <strain evidence="4">4085684</strain>
    </source>
</reference>
<dbReference type="PANTHER" id="PTHR32309">
    <property type="entry name" value="TYROSINE-PROTEIN KINASE"/>
    <property type="match status" value="1"/>
</dbReference>
<protein>
    <submittedName>
        <fullName evidence="3">Lipopolysaccharide biosynthesis protein</fullName>
    </submittedName>
</protein>
<dbReference type="eggNOG" id="COG3206">
    <property type="taxonomic scope" value="Bacteria"/>
</dbReference>
<keyword evidence="2" id="KW-1133">Transmembrane helix</keyword>
<feature type="compositionally biased region" description="Basic and acidic residues" evidence="1">
    <location>
        <begin position="39"/>
        <end position="48"/>
    </location>
</feature>
<feature type="region of interest" description="Disordered" evidence="1">
    <location>
        <begin position="294"/>
        <end position="375"/>
    </location>
</feature>
<name>F8B0G5_9ACTN</name>
<feature type="region of interest" description="Disordered" evidence="1">
    <location>
        <begin position="1"/>
        <end position="48"/>
    </location>
</feature>
<keyword evidence="4" id="KW-1185">Reference proteome</keyword>
<evidence type="ECO:0000256" key="1">
    <source>
        <dbReference type="SAM" id="MobiDB-lite"/>
    </source>
</evidence>
<proteinExistence type="predicted"/>
<dbReference type="KEGG" id="fsy:FsymDg_2326"/>
<evidence type="ECO:0000313" key="4">
    <source>
        <dbReference type="Proteomes" id="UP000001549"/>
    </source>
</evidence>
<accession>F8B0G5</accession>
<feature type="compositionally biased region" description="Pro residues" evidence="1">
    <location>
        <begin position="1"/>
        <end position="11"/>
    </location>
</feature>
<dbReference type="EMBL" id="CP002801">
    <property type="protein sequence ID" value="AEH09714.1"/>
    <property type="molecule type" value="Genomic_DNA"/>
</dbReference>
<gene>
    <name evidence="3" type="ordered locus">FsymDg_2326</name>
</gene>
<dbReference type="RefSeq" id="WP_013873644.1">
    <property type="nucleotide sequence ID" value="NC_015656.1"/>
</dbReference>
<dbReference type="Proteomes" id="UP000001549">
    <property type="component" value="Chromosome"/>
</dbReference>
<evidence type="ECO:0000256" key="2">
    <source>
        <dbReference type="SAM" id="Phobius"/>
    </source>
</evidence>
<sequence>MKPSTGPPMEPPTERPTTPSPMPHSTPPPAPSPTSWRDGPARERYDERPAGDLRALRAHRLLVTLVTLAALGGGLLALALRPTTYHARADVLVTPLAQDDDSLLGLPLVRDLGDPIRTIQTAAAAADNRDIAQVAATRLGAPWTAERVQRTVDVMPKGQTNILEVVASASVARTAADVANTYAHSLIDTRQATLRRLADSSARAAQARLDALRSQPGDAAGQQSATAAGLEQRLVELGQVRDSGDPTMSLLQDAAVPRSAAGAPAWLVLTISTLAGLVLGAAAAITAERLARARHGRQGSTWDDGSARTVSAGTTSAGVMPAGMGSAGTVPAADTAADGASPSPSPGPQASTVDTQAGVAPTVRALDGQPTGPAR</sequence>
<dbReference type="AlphaFoldDB" id="F8B0G5"/>
<keyword evidence="2" id="KW-0472">Membrane</keyword>
<feature type="transmembrane region" description="Helical" evidence="2">
    <location>
        <begin position="265"/>
        <end position="287"/>
    </location>
</feature>
<evidence type="ECO:0000313" key="3">
    <source>
        <dbReference type="EMBL" id="AEH09714.1"/>
    </source>
</evidence>
<keyword evidence="2" id="KW-0812">Transmembrane</keyword>